<dbReference type="EMBL" id="CAJVCH010546146">
    <property type="protein sequence ID" value="CAG7828096.1"/>
    <property type="molecule type" value="Genomic_DNA"/>
</dbReference>
<evidence type="ECO:0000313" key="1">
    <source>
        <dbReference type="EMBL" id="CAG7828096.1"/>
    </source>
</evidence>
<organism evidence="1 2">
    <name type="scientific">Allacma fusca</name>
    <dbReference type="NCBI Taxonomy" id="39272"/>
    <lineage>
        <taxon>Eukaryota</taxon>
        <taxon>Metazoa</taxon>
        <taxon>Ecdysozoa</taxon>
        <taxon>Arthropoda</taxon>
        <taxon>Hexapoda</taxon>
        <taxon>Collembola</taxon>
        <taxon>Symphypleona</taxon>
        <taxon>Sminthuridae</taxon>
        <taxon>Allacma</taxon>
    </lineage>
</organism>
<keyword evidence="2" id="KW-1185">Reference proteome</keyword>
<protein>
    <submittedName>
        <fullName evidence="1">Uncharacterized protein</fullName>
    </submittedName>
</protein>
<feature type="non-terminal residue" evidence="1">
    <location>
        <position position="1"/>
    </location>
</feature>
<evidence type="ECO:0000313" key="2">
    <source>
        <dbReference type="Proteomes" id="UP000708208"/>
    </source>
</evidence>
<dbReference type="Proteomes" id="UP000708208">
    <property type="component" value="Unassembled WGS sequence"/>
</dbReference>
<proteinExistence type="predicted"/>
<reference evidence="1" key="1">
    <citation type="submission" date="2021-06" db="EMBL/GenBank/DDBJ databases">
        <authorList>
            <person name="Hodson N. C."/>
            <person name="Mongue J. A."/>
            <person name="Jaron S. K."/>
        </authorList>
    </citation>
    <scope>NUCLEOTIDE SEQUENCE</scope>
</reference>
<sequence length="14" mass="1704">MARRLLLETMLSNR</sequence>
<comment type="caution">
    <text evidence="1">The sequence shown here is derived from an EMBL/GenBank/DDBJ whole genome shotgun (WGS) entry which is preliminary data.</text>
</comment>
<name>A0A8J2L947_9HEXA</name>
<accession>A0A8J2L947</accession>
<gene>
    <name evidence="1" type="ORF">AFUS01_LOCUS38047</name>
</gene>